<keyword evidence="23" id="KW-1185">Reference proteome</keyword>
<comment type="pathway">
    <text evidence="2">Cell wall biogenesis; peptidoglycan biosynthesis.</text>
</comment>
<name>A0A345ZAD4_9BACT</name>
<feature type="transmembrane region" description="Helical" evidence="21">
    <location>
        <begin position="228"/>
        <end position="246"/>
    </location>
</feature>
<dbReference type="GO" id="GO:0005886">
    <property type="term" value="C:plasma membrane"/>
    <property type="evidence" value="ECO:0007669"/>
    <property type="project" value="UniProtKB-SubCell"/>
</dbReference>
<evidence type="ECO:0000256" key="19">
    <source>
        <dbReference type="ARBA" id="ARBA00044770"/>
    </source>
</evidence>
<keyword evidence="3" id="KW-1003">Cell membrane</keyword>
<evidence type="ECO:0000256" key="14">
    <source>
        <dbReference type="ARBA" id="ARBA00032370"/>
    </source>
</evidence>
<feature type="transmembrane region" description="Helical" evidence="21">
    <location>
        <begin position="266"/>
        <end position="293"/>
    </location>
</feature>
<evidence type="ECO:0000256" key="4">
    <source>
        <dbReference type="ARBA" id="ARBA00022618"/>
    </source>
</evidence>
<dbReference type="EC" id="2.4.99.28" evidence="19"/>
<dbReference type="EMBL" id="CP025544">
    <property type="protein sequence ID" value="AXK60251.1"/>
    <property type="molecule type" value="Genomic_DNA"/>
</dbReference>
<keyword evidence="11 21" id="KW-0472">Membrane</keyword>
<evidence type="ECO:0000256" key="1">
    <source>
        <dbReference type="ARBA" id="ARBA00004651"/>
    </source>
</evidence>
<dbReference type="GO" id="GO:0015648">
    <property type="term" value="F:lipid-linked peptidoglycan transporter activity"/>
    <property type="evidence" value="ECO:0007669"/>
    <property type="project" value="TreeGrafter"/>
</dbReference>
<comment type="similarity">
    <text evidence="16">Belongs to the SEDS family. FtsW subfamily.</text>
</comment>
<keyword evidence="5" id="KW-0328">Glycosyltransferase</keyword>
<evidence type="ECO:0000256" key="20">
    <source>
        <dbReference type="ARBA" id="ARBA00049902"/>
    </source>
</evidence>
<evidence type="ECO:0000256" key="11">
    <source>
        <dbReference type="ARBA" id="ARBA00023136"/>
    </source>
</evidence>
<dbReference type="NCBIfam" id="TIGR02614">
    <property type="entry name" value="ftsW"/>
    <property type="match status" value="1"/>
</dbReference>
<dbReference type="AlphaFoldDB" id="A0A345ZAD4"/>
<keyword evidence="4" id="KW-0132">Cell division</keyword>
<evidence type="ECO:0000256" key="3">
    <source>
        <dbReference type="ARBA" id="ARBA00022475"/>
    </source>
</evidence>
<feature type="transmembrane region" description="Helical" evidence="21">
    <location>
        <begin position="341"/>
        <end position="363"/>
    </location>
</feature>
<feature type="transmembrane region" description="Helical" evidence="21">
    <location>
        <begin position="76"/>
        <end position="94"/>
    </location>
</feature>
<keyword evidence="13" id="KW-0961">Cell wall biogenesis/degradation</keyword>
<dbReference type="Proteomes" id="UP000254834">
    <property type="component" value="Chromosome"/>
</dbReference>
<evidence type="ECO:0000256" key="6">
    <source>
        <dbReference type="ARBA" id="ARBA00022679"/>
    </source>
</evidence>
<evidence type="ECO:0000256" key="2">
    <source>
        <dbReference type="ARBA" id="ARBA00004752"/>
    </source>
</evidence>
<evidence type="ECO:0000256" key="10">
    <source>
        <dbReference type="ARBA" id="ARBA00022989"/>
    </source>
</evidence>
<accession>A0A345ZAD4</accession>
<evidence type="ECO:0000256" key="8">
    <source>
        <dbReference type="ARBA" id="ARBA00022960"/>
    </source>
</evidence>
<reference evidence="22 23" key="1">
    <citation type="submission" date="2017-12" db="EMBL/GenBank/DDBJ databases">
        <title>Chromulinavorax destructans is a abundant pathogen of dominant heterotrophic picoflagllates.</title>
        <authorList>
            <person name="Deeg C.M."/>
            <person name="Zimmer M."/>
            <person name="Suttle C.A."/>
        </authorList>
    </citation>
    <scope>NUCLEOTIDE SEQUENCE [LARGE SCALE GENOMIC DNA]</scope>
    <source>
        <strain evidence="22 23">SeV1</strain>
    </source>
</reference>
<feature type="transmembrane region" description="Helical" evidence="21">
    <location>
        <begin position="189"/>
        <end position="207"/>
    </location>
</feature>
<evidence type="ECO:0000256" key="12">
    <source>
        <dbReference type="ARBA" id="ARBA00023306"/>
    </source>
</evidence>
<feature type="transmembrane region" description="Helical" evidence="21">
    <location>
        <begin position="166"/>
        <end position="183"/>
    </location>
</feature>
<evidence type="ECO:0000313" key="23">
    <source>
        <dbReference type="Proteomes" id="UP000254834"/>
    </source>
</evidence>
<evidence type="ECO:0000256" key="18">
    <source>
        <dbReference type="ARBA" id="ARBA00041418"/>
    </source>
</evidence>
<protein>
    <recommendedName>
        <fullName evidence="17">Probable peptidoglycan glycosyltransferase FtsW</fullName>
        <ecNumber evidence="19">2.4.99.28</ecNumber>
    </recommendedName>
    <alternativeName>
        <fullName evidence="18">Cell division protein FtsW</fullName>
    </alternativeName>
    <alternativeName>
        <fullName evidence="15">Cell wall polymerase</fullName>
    </alternativeName>
    <alternativeName>
        <fullName evidence="14">Peptidoglycan polymerase</fullName>
    </alternativeName>
</protein>
<evidence type="ECO:0000256" key="7">
    <source>
        <dbReference type="ARBA" id="ARBA00022692"/>
    </source>
</evidence>
<feature type="transmembrane region" description="Helical" evidence="21">
    <location>
        <begin position="145"/>
        <end position="161"/>
    </location>
</feature>
<proteinExistence type="inferred from homology"/>
<gene>
    <name evidence="22" type="primary">ftsW</name>
    <name evidence="22" type="ORF">C0J27_00600</name>
</gene>
<keyword evidence="9" id="KW-0573">Peptidoglycan synthesis</keyword>
<keyword evidence="12" id="KW-0131">Cell cycle</keyword>
<dbReference type="GO" id="GO:0009252">
    <property type="term" value="P:peptidoglycan biosynthetic process"/>
    <property type="evidence" value="ECO:0007669"/>
    <property type="project" value="UniProtKB-KW"/>
</dbReference>
<comment type="catalytic activity">
    <reaction evidence="20">
        <text>[GlcNAc-(1-&gt;4)-Mur2Ac(oyl-L-Ala-gamma-D-Glu-L-Lys-D-Ala-D-Ala)](n)-di-trans,octa-cis-undecaprenyl diphosphate + beta-D-GlcNAc-(1-&gt;4)-Mur2Ac(oyl-L-Ala-gamma-D-Glu-L-Lys-D-Ala-D-Ala)-di-trans,octa-cis-undecaprenyl diphosphate = [GlcNAc-(1-&gt;4)-Mur2Ac(oyl-L-Ala-gamma-D-Glu-L-Lys-D-Ala-D-Ala)](n+1)-di-trans,octa-cis-undecaprenyl diphosphate + di-trans,octa-cis-undecaprenyl diphosphate + H(+)</text>
        <dbReference type="Rhea" id="RHEA:23708"/>
        <dbReference type="Rhea" id="RHEA-COMP:9602"/>
        <dbReference type="Rhea" id="RHEA-COMP:9603"/>
        <dbReference type="ChEBI" id="CHEBI:15378"/>
        <dbReference type="ChEBI" id="CHEBI:58405"/>
        <dbReference type="ChEBI" id="CHEBI:60033"/>
        <dbReference type="ChEBI" id="CHEBI:78435"/>
        <dbReference type="EC" id="2.4.99.28"/>
    </reaction>
</comment>
<dbReference type="GO" id="GO:0051301">
    <property type="term" value="P:cell division"/>
    <property type="evidence" value="ECO:0007669"/>
    <property type="project" value="UniProtKB-KW"/>
</dbReference>
<dbReference type="RefSeq" id="WP_115585266.1">
    <property type="nucleotide sequence ID" value="NZ_CP025544.1"/>
</dbReference>
<dbReference type="GO" id="GO:0032153">
    <property type="term" value="C:cell division site"/>
    <property type="evidence" value="ECO:0007669"/>
    <property type="project" value="TreeGrafter"/>
</dbReference>
<evidence type="ECO:0000256" key="15">
    <source>
        <dbReference type="ARBA" id="ARBA00033270"/>
    </source>
</evidence>
<evidence type="ECO:0000256" key="21">
    <source>
        <dbReference type="SAM" id="Phobius"/>
    </source>
</evidence>
<keyword evidence="7 21" id="KW-0812">Transmembrane</keyword>
<dbReference type="InterPro" id="IPR001182">
    <property type="entry name" value="FtsW/RodA"/>
</dbReference>
<evidence type="ECO:0000313" key="22">
    <source>
        <dbReference type="EMBL" id="AXK60251.1"/>
    </source>
</evidence>
<evidence type="ECO:0000256" key="5">
    <source>
        <dbReference type="ARBA" id="ARBA00022676"/>
    </source>
</evidence>
<dbReference type="GO" id="GO:0008360">
    <property type="term" value="P:regulation of cell shape"/>
    <property type="evidence" value="ECO:0007669"/>
    <property type="project" value="UniProtKB-KW"/>
</dbReference>
<feature type="transmembrane region" description="Helical" evidence="21">
    <location>
        <begin position="52"/>
        <end position="70"/>
    </location>
</feature>
<dbReference type="PANTHER" id="PTHR30474:SF2">
    <property type="entry name" value="PEPTIDOGLYCAN GLYCOSYLTRANSFERASE FTSW-RELATED"/>
    <property type="match status" value="1"/>
</dbReference>
<dbReference type="GO" id="GO:0071555">
    <property type="term" value="P:cell wall organization"/>
    <property type="evidence" value="ECO:0007669"/>
    <property type="project" value="UniProtKB-KW"/>
</dbReference>
<keyword evidence="6" id="KW-0808">Transferase</keyword>
<sequence>MLTQQKIKHDATIFISIVLTLITLGIIFVYSSSSFYALEKFGSPLYYAQRQCYGIVLGSLFFYGAYNIPLSSLQSLSFFIFSSSLALTALPLISHLTKRMHGSSRWVNLFGFIFQPSEILKITTIIYVASFLARKQDQRESFKKGYLPLLCISMIVSVILLKQPDFGCTATILATVLIMLFIAKMNMKYLMMLTSVALPLAGIVVYFQPYRWKRILIYLDPWKDPQGAGFQVIQSLIAIGSGGLWGTGIAQSKQKFFYLPMQHTDFIFAIIAEETGFIGTTCLISLFALFLYFGFKISWQLKNLFAIYMVQGLTILVSIQALINIFVSTGLAPTKGIGLPFISYGNTALACNMMIAGLIMNAAHDFYE</sequence>
<feature type="transmembrane region" description="Helical" evidence="21">
    <location>
        <begin position="305"/>
        <end position="329"/>
    </location>
</feature>
<dbReference type="InterPro" id="IPR013437">
    <property type="entry name" value="FtsW"/>
</dbReference>
<dbReference type="GO" id="GO:0008955">
    <property type="term" value="F:peptidoglycan glycosyltransferase activity"/>
    <property type="evidence" value="ECO:0007669"/>
    <property type="project" value="UniProtKB-EC"/>
</dbReference>
<dbReference type="Pfam" id="PF01098">
    <property type="entry name" value="FTSW_RODA_SPOVE"/>
    <property type="match status" value="1"/>
</dbReference>
<evidence type="ECO:0000256" key="17">
    <source>
        <dbReference type="ARBA" id="ARBA00041185"/>
    </source>
</evidence>
<comment type="subcellular location">
    <subcellularLocation>
        <location evidence="1">Cell membrane</location>
        <topology evidence="1">Multi-pass membrane protein</topology>
    </subcellularLocation>
</comment>
<evidence type="ECO:0000256" key="16">
    <source>
        <dbReference type="ARBA" id="ARBA00038053"/>
    </source>
</evidence>
<dbReference type="OrthoDB" id="9768187at2"/>
<keyword evidence="10 21" id="KW-1133">Transmembrane helix</keyword>
<feature type="transmembrane region" description="Helical" evidence="21">
    <location>
        <begin position="106"/>
        <end position="133"/>
    </location>
</feature>
<evidence type="ECO:0000256" key="13">
    <source>
        <dbReference type="ARBA" id="ARBA00023316"/>
    </source>
</evidence>
<organism evidence="22 23">
    <name type="scientific">Candidatus Chromulinivorax destructor</name>
    <dbReference type="NCBI Taxonomy" id="2066483"/>
    <lineage>
        <taxon>Bacteria</taxon>
        <taxon>Candidatus Babelota</taxon>
        <taxon>Candidatus Babeliae</taxon>
        <taxon>Candidatus Babeliales</taxon>
        <taxon>Candidatus Chromulinivoraceae</taxon>
        <taxon>Candidatus Chromulinivorax</taxon>
    </lineage>
</organism>
<keyword evidence="8" id="KW-0133">Cell shape</keyword>
<dbReference type="PANTHER" id="PTHR30474">
    <property type="entry name" value="CELL CYCLE PROTEIN"/>
    <property type="match status" value="1"/>
</dbReference>
<dbReference type="KEGG" id="cdes:C0J27_00600"/>
<feature type="transmembrane region" description="Helical" evidence="21">
    <location>
        <begin position="12"/>
        <end position="31"/>
    </location>
</feature>
<evidence type="ECO:0000256" key="9">
    <source>
        <dbReference type="ARBA" id="ARBA00022984"/>
    </source>
</evidence>